<dbReference type="NCBIfam" id="TIGR01167">
    <property type="entry name" value="LPXTG_anchor"/>
    <property type="match status" value="1"/>
</dbReference>
<dbReference type="InterPro" id="IPR041558">
    <property type="entry name" value="MucBP_2"/>
</dbReference>
<dbReference type="Gene3D" id="3.10.20.320">
    <property type="entry name" value="Putative peptidoglycan bound protein (lpxtg motif)"/>
    <property type="match status" value="4"/>
</dbReference>
<evidence type="ECO:0000313" key="9">
    <source>
        <dbReference type="EMBL" id="MES5148520.1"/>
    </source>
</evidence>
<evidence type="ECO:0000256" key="1">
    <source>
        <dbReference type="ARBA" id="ARBA00022512"/>
    </source>
</evidence>
<dbReference type="EMBL" id="JBETVU010000007">
    <property type="protein sequence ID" value="MES5148520.1"/>
    <property type="molecule type" value="Genomic_DNA"/>
</dbReference>
<keyword evidence="3 7" id="KW-0732">Signal</keyword>
<feature type="region of interest" description="Disordered" evidence="5">
    <location>
        <begin position="594"/>
        <end position="643"/>
    </location>
</feature>
<keyword evidence="6" id="KW-1133">Transmembrane helix</keyword>
<dbReference type="Pfam" id="PF17965">
    <property type="entry name" value="MucBP_2"/>
    <property type="match status" value="4"/>
</dbReference>
<sequence>MAKIERIALTGVAAVSAAALASTLSFENGNQVHAKTTRKSSHSSSHSSGGSHSSSRHSSGGSHSSSRSKVDHDPTNSKMNHTIIDGINKAKASKSGTYVEWSGHGKNRHKTTYYWNGHVIINSGHTGHKYNNGSNQEEWNALNNGTIISNNDHYGSHPGESLTDSNNHHYTIQKGQTVHTSDGRTWTWDTQSGHVVEVKDNGQTVDTGVAPDTNYTPTDNGSTPDTNYTPIDSWNHDNGSTPDTTPRDSGNHDNGSTPHTTPTNNGNKPTTPTHRNTTPATPNKGADVKNPTTPSQIPDVTTNTGAKQTATVPINYVDDTTGKVVKTDNLSGEVGTTNSNIHYSIPDGYKYVSGEVPSYTFKDKDNQPIIVHVTKNSTPDAKTVSVPINYVDDSTGKVVKTDNLSGKVGTTDSNIHYSIPDGYKYVSGEVPSYTFKDKDNQPIIVHVTKNSTPDAKTVSVPINYVDDSTGKVVKTDNLSGKVGTTDSNIHYSIPDGYKYVSGEVPSYTFKDKDNQPITVHVTKGTEDVVKVPINYIDKKTGKVVKTTVIMGKPGDTSGKIKYSIPAGYKYVSGEVPSYTFQKDGKNKPISVFVTKTDDNGNKPVANNNGNKAKVEPAAKSNNGSNGGAGTVASGQASQARLPQTGDSRNSIVLASGVATALVAGAGIVVAGKKKRLN</sequence>
<dbReference type="PROSITE" id="PS50847">
    <property type="entry name" value="GRAM_POS_ANCHORING"/>
    <property type="match status" value="1"/>
</dbReference>
<feature type="compositionally biased region" description="Low complexity" evidence="5">
    <location>
        <begin position="254"/>
        <end position="282"/>
    </location>
</feature>
<evidence type="ECO:0000256" key="7">
    <source>
        <dbReference type="SAM" id="SignalP"/>
    </source>
</evidence>
<dbReference type="Pfam" id="PF00746">
    <property type="entry name" value="Gram_pos_anchor"/>
    <property type="match status" value="1"/>
</dbReference>
<evidence type="ECO:0000256" key="2">
    <source>
        <dbReference type="ARBA" id="ARBA00022525"/>
    </source>
</evidence>
<dbReference type="RefSeq" id="WP_167590235.1">
    <property type="nucleotide sequence ID" value="NZ_CP083390.1"/>
</dbReference>
<accession>A0ABV2B5H4</accession>
<proteinExistence type="predicted"/>
<comment type="caution">
    <text evidence="9">The sequence shown here is derived from an EMBL/GenBank/DDBJ whole genome shotgun (WGS) entry which is preliminary data.</text>
</comment>
<keyword evidence="10" id="KW-1185">Reference proteome</keyword>
<feature type="signal peptide" evidence="7">
    <location>
        <begin position="1"/>
        <end position="21"/>
    </location>
</feature>
<keyword evidence="4" id="KW-0572">Peptidoglycan-anchor</keyword>
<feature type="compositionally biased region" description="Polar residues" evidence="5">
    <location>
        <begin position="290"/>
        <end position="306"/>
    </location>
</feature>
<dbReference type="InterPro" id="IPR019931">
    <property type="entry name" value="LPXTG_anchor"/>
</dbReference>
<name>A0ABV2B5H4_9LACO</name>
<evidence type="ECO:0000256" key="3">
    <source>
        <dbReference type="ARBA" id="ARBA00022729"/>
    </source>
</evidence>
<dbReference type="Proteomes" id="UP001434419">
    <property type="component" value="Unassembled WGS sequence"/>
</dbReference>
<feature type="compositionally biased region" description="Low complexity" evidence="5">
    <location>
        <begin position="42"/>
        <end position="67"/>
    </location>
</feature>
<keyword evidence="6" id="KW-0472">Membrane</keyword>
<feature type="domain" description="Gram-positive cocci surface proteins LPxTG" evidence="8">
    <location>
        <begin position="641"/>
        <end position="677"/>
    </location>
</feature>
<evidence type="ECO:0000256" key="4">
    <source>
        <dbReference type="ARBA" id="ARBA00023088"/>
    </source>
</evidence>
<evidence type="ECO:0000313" key="10">
    <source>
        <dbReference type="Proteomes" id="UP001434419"/>
    </source>
</evidence>
<keyword evidence="2" id="KW-0964">Secreted</keyword>
<keyword evidence="6" id="KW-0812">Transmembrane</keyword>
<feature type="compositionally biased region" description="Polar residues" evidence="5">
    <location>
        <begin position="213"/>
        <end position="244"/>
    </location>
</feature>
<evidence type="ECO:0000259" key="8">
    <source>
        <dbReference type="PROSITE" id="PS50847"/>
    </source>
</evidence>
<evidence type="ECO:0000256" key="6">
    <source>
        <dbReference type="SAM" id="Phobius"/>
    </source>
</evidence>
<gene>
    <name evidence="9" type="ORF">ABVC42_00910</name>
</gene>
<keyword evidence="1" id="KW-0134">Cell wall</keyword>
<feature type="chain" id="PRO_5046907848" evidence="7">
    <location>
        <begin position="22"/>
        <end position="677"/>
    </location>
</feature>
<reference evidence="9" key="1">
    <citation type="submission" date="2024-06" db="EMBL/GenBank/DDBJ databases">
        <title>Vaginal Lactobacillus fatty acid response mechanisms reveal a metabolite-targeted strategy for bacterial vaginosis treatment.</title>
        <authorList>
            <person name="Zhu M."/>
            <person name="Blainey P.C."/>
            <person name="Bloom S.M."/>
            <person name="Kwon D.S."/>
        </authorList>
    </citation>
    <scope>NUCLEOTIDE SEQUENCE</scope>
    <source>
        <strain evidence="9">194_F1_1</strain>
    </source>
</reference>
<feature type="region of interest" description="Disordered" evidence="5">
    <location>
        <begin position="31"/>
        <end position="80"/>
    </location>
</feature>
<feature type="compositionally biased region" description="Low complexity" evidence="5">
    <location>
        <begin position="601"/>
        <end position="623"/>
    </location>
</feature>
<evidence type="ECO:0000256" key="5">
    <source>
        <dbReference type="SAM" id="MobiDB-lite"/>
    </source>
</evidence>
<protein>
    <submittedName>
        <fullName evidence="9">LPXTG cell wall anchor domain-containing protein</fullName>
    </submittedName>
</protein>
<feature type="region of interest" description="Disordered" evidence="5">
    <location>
        <begin position="194"/>
        <end position="306"/>
    </location>
</feature>
<feature type="transmembrane region" description="Helical" evidence="6">
    <location>
        <begin position="651"/>
        <end position="671"/>
    </location>
</feature>
<organism evidence="9 10">
    <name type="scientific">Lactobacillus crispatus</name>
    <dbReference type="NCBI Taxonomy" id="47770"/>
    <lineage>
        <taxon>Bacteria</taxon>
        <taxon>Bacillati</taxon>
        <taxon>Bacillota</taxon>
        <taxon>Bacilli</taxon>
        <taxon>Lactobacillales</taxon>
        <taxon>Lactobacillaceae</taxon>
        <taxon>Lactobacillus</taxon>
    </lineage>
</organism>